<reference evidence="2" key="1">
    <citation type="journal article" date="2019" name="Int. J. Syst. Evol. Microbiol.">
        <title>The Global Catalogue of Microorganisms (GCM) 10K type strain sequencing project: providing services to taxonomists for standard genome sequencing and annotation.</title>
        <authorList>
            <consortium name="The Broad Institute Genomics Platform"/>
            <consortium name="The Broad Institute Genome Sequencing Center for Infectious Disease"/>
            <person name="Wu L."/>
            <person name="Ma J."/>
        </authorList>
    </citation>
    <scope>NUCLEOTIDE SEQUENCE [LARGE SCALE GENOMIC DNA]</scope>
    <source>
        <strain evidence="2">JCM 14370</strain>
    </source>
</reference>
<evidence type="ECO:0000313" key="2">
    <source>
        <dbReference type="Proteomes" id="UP000632222"/>
    </source>
</evidence>
<dbReference type="SUPFAM" id="SSF50969">
    <property type="entry name" value="YVTN repeat-like/Quinoprotein amine dehydrogenase"/>
    <property type="match status" value="1"/>
</dbReference>
<gene>
    <name evidence="1" type="ORF">GCM10008938_22620</name>
</gene>
<evidence type="ECO:0000313" key="1">
    <source>
        <dbReference type="EMBL" id="GGJ35986.1"/>
    </source>
</evidence>
<dbReference type="InterPro" id="IPR011044">
    <property type="entry name" value="Quino_amine_DH_bsu"/>
</dbReference>
<protein>
    <recommendedName>
        <fullName evidence="3">Lipoprotein</fullName>
    </recommendedName>
</protein>
<accession>A0ABQ2D127</accession>
<dbReference type="Gene3D" id="2.130.10.10">
    <property type="entry name" value="YVTN repeat-like/Quinoprotein amine dehydrogenase"/>
    <property type="match status" value="1"/>
</dbReference>
<proteinExistence type="predicted"/>
<dbReference type="InterPro" id="IPR015943">
    <property type="entry name" value="WD40/YVTN_repeat-like_dom_sf"/>
</dbReference>
<organism evidence="1 2">
    <name type="scientific">Deinococcus roseus</name>
    <dbReference type="NCBI Taxonomy" id="392414"/>
    <lineage>
        <taxon>Bacteria</taxon>
        <taxon>Thermotogati</taxon>
        <taxon>Deinococcota</taxon>
        <taxon>Deinococci</taxon>
        <taxon>Deinococcales</taxon>
        <taxon>Deinococcaceae</taxon>
        <taxon>Deinococcus</taxon>
    </lineage>
</organism>
<sequence length="417" mass="46440">MSGCTQTIEIPFRSSELILRDAWAGKARLNPMLRSLTLDSKRDHLIESSGTGLYVRDAQTGKVLQQVKGTPWLGDVAYRGDDRLVVANSRNTSILSPETLQVEKTLGVTGMLTRDGSHVLVWKETGLQRISTSTGQVAGESLEGYPYAFSEDGRYAFKDHTLINFQTGQPIQEIKASPEAAQTCGDTHNFPVFTSVNAAQHVMLVAFQHKEVQVWNTETWTRVYAAQVLGCDSFGTVVQLEEDDLHYLTGTTFGSINIKTNASTQRSLQEGYPIHVLFHNGIWWSGSPGHLEANAATNLKWQENDPEHWTVPDQTINLQLKATYQDQNHYRFEGTLQLGGQDLLVRNGLVTGSMVEFKQSRPHEMVIQADLLGQDQEWVGLMGARLLLEGSDALKPSYDLGLLLNGAYYDLTIERKK</sequence>
<dbReference type="Proteomes" id="UP000632222">
    <property type="component" value="Unassembled WGS sequence"/>
</dbReference>
<comment type="caution">
    <text evidence="1">The sequence shown here is derived from an EMBL/GenBank/DDBJ whole genome shotgun (WGS) entry which is preliminary data.</text>
</comment>
<dbReference type="EMBL" id="BMOD01000007">
    <property type="protein sequence ID" value="GGJ35986.1"/>
    <property type="molecule type" value="Genomic_DNA"/>
</dbReference>
<name>A0ABQ2D127_9DEIO</name>
<evidence type="ECO:0008006" key="3">
    <source>
        <dbReference type="Google" id="ProtNLM"/>
    </source>
</evidence>
<keyword evidence="2" id="KW-1185">Reference proteome</keyword>